<dbReference type="EMBL" id="JAWRVE010000159">
    <property type="protein sequence ID" value="KAL1852489.1"/>
    <property type="molecule type" value="Genomic_DNA"/>
</dbReference>
<evidence type="ECO:0000313" key="1">
    <source>
        <dbReference type="EMBL" id="KAL1852489.1"/>
    </source>
</evidence>
<proteinExistence type="predicted"/>
<reference evidence="1 2" key="1">
    <citation type="journal article" date="2024" name="IMA Fungus">
        <title>IMA Genome - F19 : A genome assembly and annotation guide to empower mycologists, including annotated draft genome sequences of Ceratocystis pirilliformis, Diaporthe australafricana, Fusarium ophioides, Paecilomyces lecythidis, and Sporothrix stenoceras.</title>
        <authorList>
            <person name="Aylward J."/>
            <person name="Wilson A.M."/>
            <person name="Visagie C.M."/>
            <person name="Spraker J."/>
            <person name="Barnes I."/>
            <person name="Buitendag C."/>
            <person name="Ceriani C."/>
            <person name="Del Mar Angel L."/>
            <person name="du Plessis D."/>
            <person name="Fuchs T."/>
            <person name="Gasser K."/>
            <person name="Kramer D."/>
            <person name="Li W."/>
            <person name="Munsamy K."/>
            <person name="Piso A."/>
            <person name="Price J.L."/>
            <person name="Sonnekus B."/>
            <person name="Thomas C."/>
            <person name="van der Nest A."/>
            <person name="van Dijk A."/>
            <person name="van Heerden A."/>
            <person name="van Vuuren N."/>
            <person name="Yilmaz N."/>
            <person name="Duong T.A."/>
            <person name="van der Merwe N.A."/>
            <person name="Wingfield M.J."/>
            <person name="Wingfield B.D."/>
        </authorList>
    </citation>
    <scope>NUCLEOTIDE SEQUENCE [LARGE SCALE GENOMIC DNA]</scope>
    <source>
        <strain evidence="1 2">CMW 18300</strain>
    </source>
</reference>
<evidence type="ECO:0000313" key="2">
    <source>
        <dbReference type="Proteomes" id="UP001583177"/>
    </source>
</evidence>
<keyword evidence="2" id="KW-1185">Reference proteome</keyword>
<name>A0ABR3W3U6_9PEZI</name>
<gene>
    <name evidence="1" type="ORF">Daus18300_012170</name>
</gene>
<accession>A0ABR3W3U6</accession>
<organism evidence="1 2">
    <name type="scientific">Diaporthe australafricana</name>
    <dbReference type="NCBI Taxonomy" id="127596"/>
    <lineage>
        <taxon>Eukaryota</taxon>
        <taxon>Fungi</taxon>
        <taxon>Dikarya</taxon>
        <taxon>Ascomycota</taxon>
        <taxon>Pezizomycotina</taxon>
        <taxon>Sordariomycetes</taxon>
        <taxon>Sordariomycetidae</taxon>
        <taxon>Diaporthales</taxon>
        <taxon>Diaporthaceae</taxon>
        <taxon>Diaporthe</taxon>
    </lineage>
</organism>
<comment type="caution">
    <text evidence="1">The sequence shown here is derived from an EMBL/GenBank/DDBJ whole genome shotgun (WGS) entry which is preliminary data.</text>
</comment>
<sequence>MDFYLGENANASMAQAESAVKLIQKQKAIVICGFAAIGKSTFQAAHEKEYKGIAVEDLDSGGFTKGPEWPSNYLKAIKLRLSEKCILMISTHQTIYSRLIESGVILVMVYPKKELKAEWLERIRQREGRLGAISSICGIVDERWDDWIAGCHQQTGCLKFEMSEGGYIEDCIETVLDLF</sequence>
<protein>
    <submittedName>
        <fullName evidence="1">Uncharacterized protein</fullName>
    </submittedName>
</protein>
<dbReference type="Proteomes" id="UP001583177">
    <property type="component" value="Unassembled WGS sequence"/>
</dbReference>